<evidence type="ECO:0000313" key="3">
    <source>
        <dbReference type="Proteomes" id="UP000031535"/>
    </source>
</evidence>
<dbReference type="PANTHER" id="PTHR38595:SF1">
    <property type="entry name" value="TYPE VI SECRETION SYSTEM COMPONENT TSSE1"/>
    <property type="match status" value="1"/>
</dbReference>
<dbReference type="PATRIC" id="fig|226910.6.peg.2933"/>
<keyword evidence="3" id="KW-1185">Reference proteome</keyword>
<feature type="domain" description="IraD/Gp25-like" evidence="1">
    <location>
        <begin position="26"/>
        <end position="117"/>
    </location>
</feature>
<dbReference type="AlphaFoldDB" id="A0A0C2EXB7"/>
<dbReference type="InterPro" id="IPR053176">
    <property type="entry name" value="T6SS_TssE1-like"/>
</dbReference>
<dbReference type="Pfam" id="PF04965">
    <property type="entry name" value="GPW_gp25"/>
    <property type="match status" value="1"/>
</dbReference>
<dbReference type="STRING" id="226910.UCMB321_2944"/>
<gene>
    <name evidence="2" type="ORF">UCMB321_2944</name>
</gene>
<reference evidence="2 3" key="1">
    <citation type="submission" date="2015-01" db="EMBL/GenBank/DDBJ databases">
        <title>Complete genome of Pseudomonas batumici UCM B-321 producer of the batumin antibiotic with strong antistaphilococcal and potential anticancer activity.</title>
        <authorList>
            <person name="Klochko V.V."/>
            <person name="Zelena L.B."/>
            <person name="Elena K.A."/>
            <person name="Reva O.N."/>
        </authorList>
    </citation>
    <scope>NUCLEOTIDE SEQUENCE [LARGE SCALE GENOMIC DNA]</scope>
    <source>
        <strain evidence="2 3">UCM B-321</strain>
    </source>
</reference>
<organism evidence="2 3">
    <name type="scientific">Pseudomonas batumici</name>
    <dbReference type="NCBI Taxonomy" id="226910"/>
    <lineage>
        <taxon>Bacteria</taxon>
        <taxon>Pseudomonadati</taxon>
        <taxon>Pseudomonadota</taxon>
        <taxon>Gammaproteobacteria</taxon>
        <taxon>Pseudomonadales</taxon>
        <taxon>Pseudomonadaceae</taxon>
        <taxon>Pseudomonas</taxon>
    </lineage>
</organism>
<dbReference type="Gene3D" id="3.10.450.40">
    <property type="match status" value="1"/>
</dbReference>
<dbReference type="EMBL" id="JXDG01000037">
    <property type="protein sequence ID" value="KIH83448.1"/>
    <property type="molecule type" value="Genomic_DNA"/>
</dbReference>
<dbReference type="InterPro" id="IPR007048">
    <property type="entry name" value="IraD/Gp25-like"/>
</dbReference>
<name>A0A0C2EXB7_9PSED</name>
<dbReference type="SUPFAM" id="SSF160719">
    <property type="entry name" value="gpW/gp25-like"/>
    <property type="match status" value="1"/>
</dbReference>
<accession>A0A0C2EXB7</accession>
<protein>
    <submittedName>
        <fullName evidence="2">Uncharacterized protein ImpF</fullName>
    </submittedName>
</protein>
<evidence type="ECO:0000313" key="2">
    <source>
        <dbReference type="EMBL" id="KIH83448.1"/>
    </source>
</evidence>
<evidence type="ECO:0000259" key="1">
    <source>
        <dbReference type="Pfam" id="PF04965"/>
    </source>
</evidence>
<dbReference type="Proteomes" id="UP000031535">
    <property type="component" value="Unassembled WGS sequence"/>
</dbReference>
<dbReference type="OrthoDB" id="119583at2"/>
<sequence length="139" mass="15886">MRVALFDLLAGDTEAHFDAGDPLRIVESIRLELERLLNTRRTERAHGFDASIIDYGMSDWSILYADREEDHRVLIRDIRGAITRFEPRLALEDVDVQALPGQRTRMTVRVNGYVRGQDCAPNMSFVLDLGEGGFEVRHE</sequence>
<dbReference type="RefSeq" id="WP_040067987.1">
    <property type="nucleotide sequence ID" value="NZ_JXDG01000037.1"/>
</dbReference>
<comment type="caution">
    <text evidence="2">The sequence shown here is derived from an EMBL/GenBank/DDBJ whole genome shotgun (WGS) entry which is preliminary data.</text>
</comment>
<dbReference type="NCBIfam" id="TIGR03357">
    <property type="entry name" value="VI_zyme"/>
    <property type="match status" value="1"/>
</dbReference>
<proteinExistence type="predicted"/>
<dbReference type="InterPro" id="IPR017737">
    <property type="entry name" value="TssE1-like"/>
</dbReference>
<dbReference type="PANTHER" id="PTHR38595">
    <property type="entry name" value="CYTOPLASMIC PROTEIN-RELATED"/>
    <property type="match status" value="1"/>
</dbReference>